<accession>A0A1I4HNE0</accession>
<dbReference type="RefSeq" id="WP_177197692.1">
    <property type="nucleotide sequence ID" value="NZ_FOTC01000006.1"/>
</dbReference>
<proteinExistence type="predicted"/>
<gene>
    <name evidence="1" type="ORF">SAMN04487950_3739</name>
</gene>
<dbReference type="AlphaFoldDB" id="A0A1I4HNE0"/>
<evidence type="ECO:0000313" key="1">
    <source>
        <dbReference type="EMBL" id="SFL43695.1"/>
    </source>
</evidence>
<name>A0A1I4HNE0_9EURY</name>
<organism evidence="1 2">
    <name type="scientific">Halogranum rubrum</name>
    <dbReference type="NCBI Taxonomy" id="553466"/>
    <lineage>
        <taxon>Archaea</taxon>
        <taxon>Methanobacteriati</taxon>
        <taxon>Methanobacteriota</taxon>
        <taxon>Stenosarchaea group</taxon>
        <taxon>Halobacteria</taxon>
        <taxon>Halobacteriales</taxon>
        <taxon>Haloferacaceae</taxon>
    </lineage>
</organism>
<dbReference type="Proteomes" id="UP000199607">
    <property type="component" value="Unassembled WGS sequence"/>
</dbReference>
<keyword evidence="2" id="KW-1185">Reference proteome</keyword>
<sequence length="53" mass="5628">MGANVVVNSRSQKRADEVAQTGFVTSEVLYADGGWQAYGWARATSSEGDTTSD</sequence>
<dbReference type="EMBL" id="FOTC01000006">
    <property type="protein sequence ID" value="SFL43695.1"/>
    <property type="molecule type" value="Genomic_DNA"/>
</dbReference>
<protein>
    <submittedName>
        <fullName evidence="1">Uncharacterized protein</fullName>
    </submittedName>
</protein>
<evidence type="ECO:0000313" key="2">
    <source>
        <dbReference type="Proteomes" id="UP000199607"/>
    </source>
</evidence>
<reference evidence="2" key="1">
    <citation type="submission" date="2016-10" db="EMBL/GenBank/DDBJ databases">
        <authorList>
            <person name="Varghese N."/>
            <person name="Submissions S."/>
        </authorList>
    </citation>
    <scope>NUCLEOTIDE SEQUENCE [LARGE SCALE GENOMIC DNA]</scope>
    <source>
        <strain evidence="2">CGMCC 1.7738</strain>
    </source>
</reference>